<feature type="transmembrane region" description="Helical" evidence="5">
    <location>
        <begin position="40"/>
        <end position="61"/>
    </location>
</feature>
<dbReference type="AlphaFoldDB" id="A0A1N6VN95"/>
<keyword evidence="3 5" id="KW-1133">Transmembrane helix</keyword>
<feature type="transmembrane region" description="Helical" evidence="5">
    <location>
        <begin position="149"/>
        <end position="168"/>
    </location>
</feature>
<proteinExistence type="predicted"/>
<feature type="transmembrane region" description="Helical" evidence="5">
    <location>
        <begin position="228"/>
        <end position="248"/>
    </location>
</feature>
<dbReference type="GO" id="GO:0022857">
    <property type="term" value="F:transmembrane transporter activity"/>
    <property type="evidence" value="ECO:0007669"/>
    <property type="project" value="InterPro"/>
</dbReference>
<sequence>MFGTDRRVLALALARMADAVGNSFLIVVLPVYIASGTVSGSTFGLAEAMVTGIVLSLFGFLNSFTQPFAGRISDRTGKRKLFILLGLAILTATNIAYAFAGSYLSLVAIRALQGVGVAFTIPCTIALVNELATSDNRGGNMGIFNTFRLLGFGLGPIAAGSVVDGGPYTLAGIQLSGFDAAFYFAAVGAFVSYLLVTLLVSDPEQTQASAGEEFDLSLRDSEGGLDPVFTLGLTTLFLAISIALLATIEPTINDRLDQGKTWFGLQFAAFVLAQVALQAPVGRASDRFGRRPFIIVGMVILVPATFVQGFVDTSIQMLVARLLQGVAGALVFAPALALAGDLAREGQSGTQLSILTMAFGLGTAIGPLASGFLVRYGFEMPFEFGATLAALGAVLVYTQVEETVAVGADGEAETDSRLTPQD</sequence>
<feature type="transmembrane region" description="Helical" evidence="5">
    <location>
        <begin position="106"/>
        <end position="128"/>
    </location>
</feature>
<feature type="transmembrane region" description="Helical" evidence="5">
    <location>
        <begin position="352"/>
        <end position="374"/>
    </location>
</feature>
<accession>A0A1N6VN95</accession>
<dbReference type="Gene3D" id="1.20.1250.20">
    <property type="entry name" value="MFS general substrate transporter like domains"/>
    <property type="match status" value="2"/>
</dbReference>
<dbReference type="Pfam" id="PF00083">
    <property type="entry name" value="Sugar_tr"/>
    <property type="match status" value="1"/>
</dbReference>
<dbReference type="SUPFAM" id="SSF103473">
    <property type="entry name" value="MFS general substrate transporter"/>
    <property type="match status" value="2"/>
</dbReference>
<feature type="transmembrane region" description="Helical" evidence="5">
    <location>
        <begin position="293"/>
        <end position="311"/>
    </location>
</feature>
<evidence type="ECO:0000256" key="4">
    <source>
        <dbReference type="ARBA" id="ARBA00023136"/>
    </source>
</evidence>
<dbReference type="InterPro" id="IPR005828">
    <property type="entry name" value="MFS_sugar_transport-like"/>
</dbReference>
<name>A0A1N6VN95_9EURY</name>
<feature type="transmembrane region" description="Helical" evidence="5">
    <location>
        <begin position="260"/>
        <end position="281"/>
    </location>
</feature>
<dbReference type="PROSITE" id="PS50850">
    <property type="entry name" value="MFS"/>
    <property type="match status" value="1"/>
</dbReference>
<dbReference type="Proteomes" id="UP000186914">
    <property type="component" value="Unassembled WGS sequence"/>
</dbReference>
<dbReference type="InterPro" id="IPR036259">
    <property type="entry name" value="MFS_trans_sf"/>
</dbReference>
<dbReference type="GO" id="GO:0016020">
    <property type="term" value="C:membrane"/>
    <property type="evidence" value="ECO:0007669"/>
    <property type="project" value="UniProtKB-SubCell"/>
</dbReference>
<evidence type="ECO:0000259" key="6">
    <source>
        <dbReference type="PROSITE" id="PS50850"/>
    </source>
</evidence>
<evidence type="ECO:0000313" key="8">
    <source>
        <dbReference type="Proteomes" id="UP000186914"/>
    </source>
</evidence>
<dbReference type="InterPro" id="IPR011701">
    <property type="entry name" value="MFS"/>
</dbReference>
<keyword evidence="4 5" id="KW-0472">Membrane</keyword>
<evidence type="ECO:0000256" key="1">
    <source>
        <dbReference type="ARBA" id="ARBA00004141"/>
    </source>
</evidence>
<organism evidence="7 8">
    <name type="scientific">Haladaptatus litoreus</name>
    <dbReference type="NCBI Taxonomy" id="553468"/>
    <lineage>
        <taxon>Archaea</taxon>
        <taxon>Methanobacteriati</taxon>
        <taxon>Methanobacteriota</taxon>
        <taxon>Stenosarchaea group</taxon>
        <taxon>Halobacteria</taxon>
        <taxon>Halobacteriales</taxon>
        <taxon>Haladaptataceae</taxon>
        <taxon>Haladaptatus</taxon>
    </lineage>
</organism>
<evidence type="ECO:0000313" key="7">
    <source>
        <dbReference type="EMBL" id="SIQ79269.1"/>
    </source>
</evidence>
<feature type="domain" description="Major facilitator superfamily (MFS) profile" evidence="6">
    <location>
        <begin position="1"/>
        <end position="404"/>
    </location>
</feature>
<protein>
    <submittedName>
        <fullName evidence="7">Predicted arabinose efflux permease, MFS family</fullName>
    </submittedName>
</protein>
<feature type="transmembrane region" description="Helical" evidence="5">
    <location>
        <begin position="81"/>
        <end position="100"/>
    </location>
</feature>
<gene>
    <name evidence="7" type="ORF">SAMN05421858_0420</name>
</gene>
<dbReference type="InterPro" id="IPR005829">
    <property type="entry name" value="Sugar_transporter_CS"/>
</dbReference>
<dbReference type="Pfam" id="PF07690">
    <property type="entry name" value="MFS_1"/>
    <property type="match status" value="1"/>
</dbReference>
<reference evidence="8" key="1">
    <citation type="submission" date="2017-01" db="EMBL/GenBank/DDBJ databases">
        <authorList>
            <person name="Varghese N."/>
            <person name="Submissions S."/>
        </authorList>
    </citation>
    <scope>NUCLEOTIDE SEQUENCE [LARGE SCALE GENOMIC DNA]</scope>
    <source>
        <strain evidence="8">CGMCC 1.7737</strain>
    </source>
</reference>
<dbReference type="InterPro" id="IPR020846">
    <property type="entry name" value="MFS_dom"/>
</dbReference>
<feature type="transmembrane region" description="Helical" evidence="5">
    <location>
        <begin position="317"/>
        <end position="340"/>
    </location>
</feature>
<dbReference type="RefSeq" id="WP_076427533.1">
    <property type="nucleotide sequence ID" value="NZ_FTNO01000001.1"/>
</dbReference>
<evidence type="ECO:0000256" key="3">
    <source>
        <dbReference type="ARBA" id="ARBA00022989"/>
    </source>
</evidence>
<evidence type="ECO:0000256" key="2">
    <source>
        <dbReference type="ARBA" id="ARBA00022692"/>
    </source>
</evidence>
<dbReference type="PROSITE" id="PS00216">
    <property type="entry name" value="SUGAR_TRANSPORT_1"/>
    <property type="match status" value="1"/>
</dbReference>
<dbReference type="PANTHER" id="PTHR23518">
    <property type="entry name" value="C-METHYLTRANSFERASE"/>
    <property type="match status" value="1"/>
</dbReference>
<feature type="transmembrane region" description="Helical" evidence="5">
    <location>
        <begin position="180"/>
        <end position="200"/>
    </location>
</feature>
<dbReference type="CDD" id="cd17325">
    <property type="entry name" value="MFS_MdtG_SLC18_like"/>
    <property type="match status" value="1"/>
</dbReference>
<feature type="transmembrane region" description="Helical" evidence="5">
    <location>
        <begin position="12"/>
        <end position="34"/>
    </location>
</feature>
<evidence type="ECO:0000256" key="5">
    <source>
        <dbReference type="SAM" id="Phobius"/>
    </source>
</evidence>
<keyword evidence="8" id="KW-1185">Reference proteome</keyword>
<dbReference type="PANTHER" id="PTHR23518:SF2">
    <property type="entry name" value="MAJOR FACILITATOR SUPERFAMILY TRANSPORTER"/>
    <property type="match status" value="1"/>
</dbReference>
<comment type="subcellular location">
    <subcellularLocation>
        <location evidence="1">Membrane</location>
        <topology evidence="1">Multi-pass membrane protein</topology>
    </subcellularLocation>
</comment>
<keyword evidence="2 5" id="KW-0812">Transmembrane</keyword>
<dbReference type="EMBL" id="FTNO01000001">
    <property type="protein sequence ID" value="SIQ79269.1"/>
    <property type="molecule type" value="Genomic_DNA"/>
</dbReference>